<proteinExistence type="predicted"/>
<keyword evidence="1" id="KW-0732">Signal</keyword>
<sequence>MRKHPARLTPTVHPLSLIFRLLCLFIVRPRPPSLPPRREHTYTRRFSSGSRRYQHDTERRFSRRKLGGGLFCEVGQPSPKIAALQKQGRGKREKKFPFFFFFLTYESTY</sequence>
<organism evidence="2 3">
    <name type="scientific">Caerostris darwini</name>
    <dbReference type="NCBI Taxonomy" id="1538125"/>
    <lineage>
        <taxon>Eukaryota</taxon>
        <taxon>Metazoa</taxon>
        <taxon>Ecdysozoa</taxon>
        <taxon>Arthropoda</taxon>
        <taxon>Chelicerata</taxon>
        <taxon>Arachnida</taxon>
        <taxon>Araneae</taxon>
        <taxon>Araneomorphae</taxon>
        <taxon>Entelegynae</taxon>
        <taxon>Araneoidea</taxon>
        <taxon>Araneidae</taxon>
        <taxon>Caerostris</taxon>
    </lineage>
</organism>
<dbReference type="EMBL" id="BPLQ01004264">
    <property type="protein sequence ID" value="GIY06842.1"/>
    <property type="molecule type" value="Genomic_DNA"/>
</dbReference>
<protein>
    <recommendedName>
        <fullName evidence="4">Secreted protein</fullName>
    </recommendedName>
</protein>
<evidence type="ECO:0008006" key="4">
    <source>
        <dbReference type="Google" id="ProtNLM"/>
    </source>
</evidence>
<accession>A0AAV4QF37</accession>
<feature type="signal peptide" evidence="1">
    <location>
        <begin position="1"/>
        <end position="29"/>
    </location>
</feature>
<reference evidence="2 3" key="1">
    <citation type="submission" date="2021-06" db="EMBL/GenBank/DDBJ databases">
        <title>Caerostris darwini draft genome.</title>
        <authorList>
            <person name="Kono N."/>
            <person name="Arakawa K."/>
        </authorList>
    </citation>
    <scope>NUCLEOTIDE SEQUENCE [LARGE SCALE GENOMIC DNA]</scope>
</reference>
<name>A0AAV4QF37_9ARAC</name>
<keyword evidence="3" id="KW-1185">Reference proteome</keyword>
<comment type="caution">
    <text evidence="2">The sequence shown here is derived from an EMBL/GenBank/DDBJ whole genome shotgun (WGS) entry which is preliminary data.</text>
</comment>
<evidence type="ECO:0000256" key="1">
    <source>
        <dbReference type="SAM" id="SignalP"/>
    </source>
</evidence>
<feature type="chain" id="PRO_5043484085" description="Secreted protein" evidence="1">
    <location>
        <begin position="30"/>
        <end position="109"/>
    </location>
</feature>
<gene>
    <name evidence="2" type="ORF">CDAR_76741</name>
</gene>
<dbReference type="Proteomes" id="UP001054837">
    <property type="component" value="Unassembled WGS sequence"/>
</dbReference>
<evidence type="ECO:0000313" key="2">
    <source>
        <dbReference type="EMBL" id="GIY06842.1"/>
    </source>
</evidence>
<evidence type="ECO:0000313" key="3">
    <source>
        <dbReference type="Proteomes" id="UP001054837"/>
    </source>
</evidence>
<dbReference type="AlphaFoldDB" id="A0AAV4QF37"/>